<proteinExistence type="predicted"/>
<protein>
    <submittedName>
        <fullName evidence="1">Uncharacterized protein</fullName>
    </submittedName>
</protein>
<keyword evidence="2" id="KW-1185">Reference proteome</keyword>
<name>A0AAD1XYB2_EUPCR</name>
<dbReference type="EMBL" id="CAMPGE010023936">
    <property type="protein sequence ID" value="CAI2381808.1"/>
    <property type="molecule type" value="Genomic_DNA"/>
</dbReference>
<organism evidence="1 2">
    <name type="scientific">Euplotes crassus</name>
    <dbReference type="NCBI Taxonomy" id="5936"/>
    <lineage>
        <taxon>Eukaryota</taxon>
        <taxon>Sar</taxon>
        <taxon>Alveolata</taxon>
        <taxon>Ciliophora</taxon>
        <taxon>Intramacronucleata</taxon>
        <taxon>Spirotrichea</taxon>
        <taxon>Hypotrichia</taxon>
        <taxon>Euplotida</taxon>
        <taxon>Euplotidae</taxon>
        <taxon>Moneuplotes</taxon>
    </lineage>
</organism>
<dbReference type="AlphaFoldDB" id="A0AAD1XYB2"/>
<gene>
    <name evidence="1" type="ORF">ECRASSUSDP1_LOCUS23274</name>
</gene>
<evidence type="ECO:0000313" key="2">
    <source>
        <dbReference type="Proteomes" id="UP001295684"/>
    </source>
</evidence>
<accession>A0AAD1XYB2</accession>
<sequence length="182" mass="22549">MDEHHNANFFNFSNKKILYDERKKRFIYLSGGNKQQRRLFNKSYFKAQRPDIIGTDYKQWEQDFREGQAYLRIMLYYNKLEMNKLWRILQSNAYPYMYTIMDDYLTHSRIDNPRVMRLWTWRDSTRIVEFVREHKARAAKYGLDNGASMQRDTFEFTKEQMKQKEEELCEYFLHEMRKKPVE</sequence>
<dbReference type="Proteomes" id="UP001295684">
    <property type="component" value="Unassembled WGS sequence"/>
</dbReference>
<evidence type="ECO:0000313" key="1">
    <source>
        <dbReference type="EMBL" id="CAI2381808.1"/>
    </source>
</evidence>
<reference evidence="1" key="1">
    <citation type="submission" date="2023-07" db="EMBL/GenBank/DDBJ databases">
        <authorList>
            <consortium name="AG Swart"/>
            <person name="Singh M."/>
            <person name="Singh A."/>
            <person name="Seah K."/>
            <person name="Emmerich C."/>
        </authorList>
    </citation>
    <scope>NUCLEOTIDE SEQUENCE</scope>
    <source>
        <strain evidence="1">DP1</strain>
    </source>
</reference>
<comment type="caution">
    <text evidence="1">The sequence shown here is derived from an EMBL/GenBank/DDBJ whole genome shotgun (WGS) entry which is preliminary data.</text>
</comment>